<evidence type="ECO:0000259" key="1">
    <source>
        <dbReference type="Pfam" id="PF18480"/>
    </source>
</evidence>
<name>A0A401IFX7_APHSA</name>
<gene>
    <name evidence="2" type="ORF">AsFPU1_1596</name>
</gene>
<sequence length="102" mass="11526">MPVVAFLRSFGHDVLTAKEAGKANQRIPDEDVLAFAVRTERGILTRNRRHFIRLHQLNPDHTGIVVCTEDPDFEKAAIEINKAILVQKTIKGKLIRVLRSNS</sequence>
<dbReference type="Proteomes" id="UP000287247">
    <property type="component" value="Unassembled WGS sequence"/>
</dbReference>
<dbReference type="InterPro" id="IPR041049">
    <property type="entry name" value="DUF5615"/>
</dbReference>
<proteinExistence type="predicted"/>
<protein>
    <submittedName>
        <fullName evidence="2">Dihydrofolate reductase</fullName>
    </submittedName>
</protein>
<keyword evidence="3" id="KW-1185">Reference proteome</keyword>
<organism evidence="2 3">
    <name type="scientific">Aphanothece sacrum FPU1</name>
    <dbReference type="NCBI Taxonomy" id="1920663"/>
    <lineage>
        <taxon>Bacteria</taxon>
        <taxon>Bacillati</taxon>
        <taxon>Cyanobacteriota</taxon>
        <taxon>Cyanophyceae</taxon>
        <taxon>Oscillatoriophycideae</taxon>
        <taxon>Chroococcales</taxon>
        <taxon>Aphanothecaceae</taxon>
        <taxon>Aphanothece</taxon>
    </lineage>
</organism>
<comment type="caution">
    <text evidence="2">The sequence shown here is derived from an EMBL/GenBank/DDBJ whole genome shotgun (WGS) entry which is preliminary data.</text>
</comment>
<dbReference type="EMBL" id="BDQK01000006">
    <property type="protein sequence ID" value="GBF80195.1"/>
    <property type="molecule type" value="Genomic_DNA"/>
</dbReference>
<dbReference type="AlphaFoldDB" id="A0A401IFX7"/>
<reference evidence="3" key="1">
    <citation type="submission" date="2017-05" db="EMBL/GenBank/DDBJ databases">
        <title>Physiological properties and genetic analysis related to exopolysaccharide production of fresh-water unicellular cyanobacterium Aphanothece sacrum, Suizenji Nori, that has been cultured as a food source in Japan.</title>
        <authorList>
            <person name="Kanesaki Y."/>
            <person name="Yoshikawa S."/>
            <person name="Ohki K."/>
        </authorList>
    </citation>
    <scope>NUCLEOTIDE SEQUENCE [LARGE SCALE GENOMIC DNA]</scope>
    <source>
        <strain evidence="3">FPU1</strain>
    </source>
</reference>
<feature type="domain" description="DUF5615" evidence="1">
    <location>
        <begin position="2"/>
        <end position="97"/>
    </location>
</feature>
<evidence type="ECO:0000313" key="2">
    <source>
        <dbReference type="EMBL" id="GBF80195.1"/>
    </source>
</evidence>
<dbReference type="Pfam" id="PF18480">
    <property type="entry name" value="DUF5615"/>
    <property type="match status" value="1"/>
</dbReference>
<accession>A0A401IFX7</accession>
<evidence type="ECO:0000313" key="3">
    <source>
        <dbReference type="Proteomes" id="UP000287247"/>
    </source>
</evidence>